<organism evidence="2 3">
    <name type="scientific">Gymnopus androsaceus JB14</name>
    <dbReference type="NCBI Taxonomy" id="1447944"/>
    <lineage>
        <taxon>Eukaryota</taxon>
        <taxon>Fungi</taxon>
        <taxon>Dikarya</taxon>
        <taxon>Basidiomycota</taxon>
        <taxon>Agaricomycotina</taxon>
        <taxon>Agaricomycetes</taxon>
        <taxon>Agaricomycetidae</taxon>
        <taxon>Agaricales</taxon>
        <taxon>Marasmiineae</taxon>
        <taxon>Omphalotaceae</taxon>
        <taxon>Gymnopus</taxon>
    </lineage>
</organism>
<feature type="transmembrane region" description="Helical" evidence="1">
    <location>
        <begin position="158"/>
        <end position="179"/>
    </location>
</feature>
<keyword evidence="1" id="KW-0812">Transmembrane</keyword>
<evidence type="ECO:0000313" key="3">
    <source>
        <dbReference type="Proteomes" id="UP000799118"/>
    </source>
</evidence>
<accession>A0A6A4GFU6</accession>
<name>A0A6A4GFU6_9AGAR</name>
<dbReference type="EMBL" id="ML770166">
    <property type="protein sequence ID" value="KAE9384340.1"/>
    <property type="molecule type" value="Genomic_DNA"/>
</dbReference>
<sequence length="194" mass="22661">MDVQCRKLRSLILSDLPERPPFIHHNDLLIKNEAKRYLLEFHRQANSGVGRSLKRKRVIVVLISFCGLLPLIVENRRQTPEEEAHSETFSASASFSNLMIFFRLPTLYQSRMLQAAIYYELTIAAAWSKRGGTGSARKDNDSYLFKFQNTSRRPPYPLYWFLLPPKYLLLTYLFLFRYLGEWSTLSPPSSFNMT</sequence>
<dbReference type="AlphaFoldDB" id="A0A6A4GFU6"/>
<dbReference type="Proteomes" id="UP000799118">
    <property type="component" value="Unassembled WGS sequence"/>
</dbReference>
<keyword evidence="1" id="KW-1133">Transmembrane helix</keyword>
<evidence type="ECO:0000313" key="2">
    <source>
        <dbReference type="EMBL" id="KAE9384340.1"/>
    </source>
</evidence>
<evidence type="ECO:0000256" key="1">
    <source>
        <dbReference type="SAM" id="Phobius"/>
    </source>
</evidence>
<keyword evidence="3" id="KW-1185">Reference proteome</keyword>
<keyword evidence="1" id="KW-0472">Membrane</keyword>
<protein>
    <submittedName>
        <fullName evidence="2">Uncharacterized protein</fullName>
    </submittedName>
</protein>
<proteinExistence type="predicted"/>
<gene>
    <name evidence="2" type="ORF">BT96DRAFT_1099076</name>
</gene>
<reference evidence="2" key="1">
    <citation type="journal article" date="2019" name="Environ. Microbiol.">
        <title>Fungal ecological strategies reflected in gene transcription - a case study of two litter decomposers.</title>
        <authorList>
            <person name="Barbi F."/>
            <person name="Kohler A."/>
            <person name="Barry K."/>
            <person name="Baskaran P."/>
            <person name="Daum C."/>
            <person name="Fauchery L."/>
            <person name="Ihrmark K."/>
            <person name="Kuo A."/>
            <person name="LaButti K."/>
            <person name="Lipzen A."/>
            <person name="Morin E."/>
            <person name="Grigoriev I.V."/>
            <person name="Henrissat B."/>
            <person name="Lindahl B."/>
            <person name="Martin F."/>
        </authorList>
    </citation>
    <scope>NUCLEOTIDE SEQUENCE</scope>
    <source>
        <strain evidence="2">JB14</strain>
    </source>
</reference>